<dbReference type="Proteomes" id="UP000630923">
    <property type="component" value="Unassembled WGS sequence"/>
</dbReference>
<organism evidence="1 2">
    <name type="scientific">Kordiimonas sediminis</name>
    <dbReference type="NCBI Taxonomy" id="1735581"/>
    <lineage>
        <taxon>Bacteria</taxon>
        <taxon>Pseudomonadati</taxon>
        <taxon>Pseudomonadota</taxon>
        <taxon>Alphaproteobacteria</taxon>
        <taxon>Kordiimonadales</taxon>
        <taxon>Kordiimonadaceae</taxon>
        <taxon>Kordiimonas</taxon>
    </lineage>
</organism>
<comment type="caution">
    <text evidence="1">The sequence shown here is derived from an EMBL/GenBank/DDBJ whole genome shotgun (WGS) entry which is preliminary data.</text>
</comment>
<protein>
    <recommendedName>
        <fullName evidence="3">DUF2336 domain-containing protein</fullName>
    </recommendedName>
</protein>
<dbReference type="EMBL" id="BNCI01000002">
    <property type="protein sequence ID" value="GHF26582.1"/>
    <property type="molecule type" value="Genomic_DNA"/>
</dbReference>
<sequence>MPSKLINADELKHVSLVARVEIARKVGRILSRKPSAEDMDAALELANLLVQDVSVSVREAMSKAVVDCLFLPKEVVKTIAEDISQVSMPFLMASKAVDDALLESIIRSHENVEVQEAIAQRKGISEIVCFALCDEGTEEAVEALMENESADVSERSCDRVVKRFGTNASILECLAKRSDLPLNMVEKIIFKVSEQYGQYLMQRFNLAPDYASYLVSLTEREVFAQALEVSPQHEVMNYLGGLHKIKELTPNVMLTYLQNNHMRLFIYSLAVVLDLPADKLEGVLGKGDKQVLSKLLRQCGYSQSVSGVLMIAYERMFR</sequence>
<evidence type="ECO:0000313" key="1">
    <source>
        <dbReference type="EMBL" id="GHF26582.1"/>
    </source>
</evidence>
<evidence type="ECO:0000313" key="2">
    <source>
        <dbReference type="Proteomes" id="UP000630923"/>
    </source>
</evidence>
<keyword evidence="2" id="KW-1185">Reference proteome</keyword>
<accession>A0A919AUF4</accession>
<dbReference type="AlphaFoldDB" id="A0A919AUF4"/>
<reference evidence="1" key="1">
    <citation type="journal article" date="2014" name="Int. J. Syst. Evol. Microbiol.">
        <title>Complete genome sequence of Corynebacterium casei LMG S-19264T (=DSM 44701T), isolated from a smear-ripened cheese.</title>
        <authorList>
            <consortium name="US DOE Joint Genome Institute (JGI-PGF)"/>
            <person name="Walter F."/>
            <person name="Albersmeier A."/>
            <person name="Kalinowski J."/>
            <person name="Ruckert C."/>
        </authorList>
    </citation>
    <scope>NUCLEOTIDE SEQUENCE</scope>
    <source>
        <strain evidence="1">KCTC 42590</strain>
    </source>
</reference>
<name>A0A919AUF4_9PROT</name>
<dbReference type="InterPro" id="IPR019285">
    <property type="entry name" value="DUF2336"/>
</dbReference>
<dbReference type="RefSeq" id="WP_191252923.1">
    <property type="nucleotide sequence ID" value="NZ_BNCI01000002.1"/>
</dbReference>
<dbReference type="Pfam" id="PF10098">
    <property type="entry name" value="DUF2336"/>
    <property type="match status" value="1"/>
</dbReference>
<reference evidence="1" key="2">
    <citation type="submission" date="2020-09" db="EMBL/GenBank/DDBJ databases">
        <authorList>
            <person name="Sun Q."/>
            <person name="Kim S."/>
        </authorList>
    </citation>
    <scope>NUCLEOTIDE SEQUENCE</scope>
    <source>
        <strain evidence="1">KCTC 42590</strain>
    </source>
</reference>
<proteinExistence type="predicted"/>
<gene>
    <name evidence="1" type="ORF">GCM10017044_21970</name>
</gene>
<evidence type="ECO:0008006" key="3">
    <source>
        <dbReference type="Google" id="ProtNLM"/>
    </source>
</evidence>